<dbReference type="PROSITE" id="PS50114">
    <property type="entry name" value="GATA_ZN_FINGER_2"/>
    <property type="match status" value="1"/>
</dbReference>
<evidence type="ECO:0000256" key="4">
    <source>
        <dbReference type="ARBA" id="ARBA00022833"/>
    </source>
</evidence>
<dbReference type="GO" id="GO:0008270">
    <property type="term" value="F:zinc ion binding"/>
    <property type="evidence" value="ECO:0007669"/>
    <property type="project" value="UniProtKB-KW"/>
</dbReference>
<feature type="region of interest" description="Disordered" evidence="9">
    <location>
        <begin position="126"/>
        <end position="182"/>
    </location>
</feature>
<feature type="region of interest" description="Disordered" evidence="9">
    <location>
        <begin position="761"/>
        <end position="799"/>
    </location>
</feature>
<feature type="compositionally biased region" description="Basic and acidic residues" evidence="9">
    <location>
        <begin position="450"/>
        <end position="461"/>
    </location>
</feature>
<feature type="region of interest" description="Disordered" evidence="9">
    <location>
        <begin position="277"/>
        <end position="317"/>
    </location>
</feature>
<dbReference type="PANTHER" id="PTHR10071:SF281">
    <property type="entry name" value="BOX A-BINDING FACTOR-RELATED"/>
    <property type="match status" value="1"/>
</dbReference>
<dbReference type="GO" id="GO:0045944">
    <property type="term" value="P:positive regulation of transcription by RNA polymerase II"/>
    <property type="evidence" value="ECO:0007669"/>
    <property type="project" value="TreeGrafter"/>
</dbReference>
<keyword evidence="2" id="KW-0479">Metal-binding</keyword>
<evidence type="ECO:0000256" key="7">
    <source>
        <dbReference type="ARBA" id="ARBA00023242"/>
    </source>
</evidence>
<feature type="compositionally biased region" description="Polar residues" evidence="9">
    <location>
        <begin position="922"/>
        <end position="933"/>
    </location>
</feature>
<feature type="region of interest" description="Disordered" evidence="9">
    <location>
        <begin position="334"/>
        <end position="357"/>
    </location>
</feature>
<keyword evidence="7" id="KW-0539">Nucleus</keyword>
<feature type="compositionally biased region" description="Low complexity" evidence="9">
    <location>
        <begin position="934"/>
        <end position="949"/>
    </location>
</feature>
<dbReference type="PANTHER" id="PTHR10071">
    <property type="entry name" value="TRANSCRIPTION FACTOR GATA FAMILY MEMBER"/>
    <property type="match status" value="1"/>
</dbReference>
<dbReference type="Pfam" id="PF08550">
    <property type="entry name" value="GATA_AreA"/>
    <property type="match status" value="1"/>
</dbReference>
<feature type="compositionally biased region" description="Basic and acidic residues" evidence="9">
    <location>
        <begin position="709"/>
        <end position="720"/>
    </location>
</feature>
<feature type="region of interest" description="Disordered" evidence="9">
    <location>
        <begin position="682"/>
        <end position="747"/>
    </location>
</feature>
<evidence type="ECO:0000256" key="1">
    <source>
        <dbReference type="ARBA" id="ARBA00004123"/>
    </source>
</evidence>
<evidence type="ECO:0000256" key="6">
    <source>
        <dbReference type="ARBA" id="ARBA00023163"/>
    </source>
</evidence>
<proteinExistence type="predicted"/>
<feature type="compositionally biased region" description="Polar residues" evidence="9">
    <location>
        <begin position="18"/>
        <end position="37"/>
    </location>
</feature>
<dbReference type="PROSITE" id="PS00344">
    <property type="entry name" value="GATA_ZN_FINGER_1"/>
    <property type="match status" value="1"/>
</dbReference>
<organism evidence="11 12">
    <name type="scientific">Hypsizygus marmoreus</name>
    <name type="common">White beech mushroom</name>
    <name type="synonym">Agaricus marmoreus</name>
    <dbReference type="NCBI Taxonomy" id="39966"/>
    <lineage>
        <taxon>Eukaryota</taxon>
        <taxon>Fungi</taxon>
        <taxon>Dikarya</taxon>
        <taxon>Basidiomycota</taxon>
        <taxon>Agaricomycotina</taxon>
        <taxon>Agaricomycetes</taxon>
        <taxon>Agaricomycetidae</taxon>
        <taxon>Agaricales</taxon>
        <taxon>Tricholomatineae</taxon>
        <taxon>Lyophyllaceae</taxon>
        <taxon>Hypsizygus</taxon>
    </lineage>
</organism>
<feature type="region of interest" description="Disordered" evidence="9">
    <location>
        <begin position="1052"/>
        <end position="1133"/>
    </location>
</feature>
<dbReference type="GO" id="GO:0000122">
    <property type="term" value="P:negative regulation of transcription by RNA polymerase II"/>
    <property type="evidence" value="ECO:0007669"/>
    <property type="project" value="TreeGrafter"/>
</dbReference>
<keyword evidence="5" id="KW-0805">Transcription regulation</keyword>
<feature type="compositionally biased region" description="Low complexity" evidence="9">
    <location>
        <begin position="426"/>
        <end position="438"/>
    </location>
</feature>
<sequence>MEHPSSSSRRYVDGHHSGSLNTNRLHSRTWSPVSRPTLNTSLSSHPNPSNLSTHMSSSVASSAHPSPWSPSLNLGPGHNYLLAELANQNLGPDSAPGSFNSEWGNLYPPSLHPQTYAALAANDAIPSVSSSPSAGPPSLSSSYHSSYQAQTASLSQPGSWSQSQSPSNHKFPPGYPVKPVLPRSNSLASELKDKLAVDDGKPHSQWQQHHFAASGSVHRTNSGPNVGIGFDSSVANGLMENPPLNFTHSYPYPGERSHPGLPPSLWMSPASTSITSPPAYGTLNKQSSTPLSGPNAPTRKTPYDQSPVSPTSPSIDSKSTLFTDIFSEELFGPTRTSLSPQATSPFTSPRISGSPDLQPIELPDPGKMAKEDPLATQVWKMYARTKATLPHAQRMENLTWRMMALALKKKKEEDDEAAAREKNNGATSAAAEARTESAPQRHTASEAEAEVARESDERGRRIDKGKAKVRVVGFEGMDQDGFDEPDVIPMDWRAMSRSRSRISMDWRPASRSRSRPPENATFDQHGMLNNIPYDGRFIFPTSHDTFKSPDQVAFNKSSKGAVSTSPSIPIPGTGAASMLSFGRRSPPFHSTHHPQSELASVYEDQSEASETLESRYMHSLAYNPNLPVFDSPVFAPSSLPSSGLHGLNRIPSAPYGHGPPNEQRSFPRHVRKTSFDHTVSKDGILAGLGGRHQVNGKPLPPESIVGSKRRAEAPHYESMLRADPSNIDDSTQRHEAEDGGSPFPSTPFNFSFPPYEGLFSLPAAPSSSRQGSYPRPDGQFNQQQQLPRSNSAGQLYQSTGSSEGLSAAAAAASAVMAEGYAQLNAANLAGVDDSLLDYNQLLSMVYPGLDNSGSLGGRNPYTHVDPAQILSAGQGDSNGGAGNGGNGGGILGGYAAFHASPSSDGWGNGMGSSLDASPEPHTVSNASTPPSTEGHQQTSQGGTRQTSNGRKYIPLKQDTLQRRTSLSAAAKSNSPGEIRSSTSTPELTGGEKGASEDGDQPPTLCTNCQTTNTPLWRRDPEGQPLCNACGLFYKLHGVVRPLSLKTDVIKKRNRASGAPSGNSRKGSSALPKLASSTTRPRSHSSSLLSGTGRGAAPLGAGRGGLSTAGAAGTLSLKRQRRTSTGLQMTSTDT</sequence>
<evidence type="ECO:0000313" key="12">
    <source>
        <dbReference type="Proteomes" id="UP000076154"/>
    </source>
</evidence>
<dbReference type="Pfam" id="PF00320">
    <property type="entry name" value="GATA"/>
    <property type="match status" value="1"/>
</dbReference>
<dbReference type="EMBL" id="LUEZ02000122">
    <property type="protein sequence ID" value="RDB16954.1"/>
    <property type="molecule type" value="Genomic_DNA"/>
</dbReference>
<dbReference type="FunFam" id="3.30.50.10:FF:000007">
    <property type="entry name" value="Nitrogen regulatory AreA, N-terminal"/>
    <property type="match status" value="1"/>
</dbReference>
<dbReference type="OrthoDB" id="515401at2759"/>
<keyword evidence="6" id="KW-0804">Transcription</keyword>
<evidence type="ECO:0000256" key="3">
    <source>
        <dbReference type="ARBA" id="ARBA00022771"/>
    </source>
</evidence>
<feature type="compositionally biased region" description="Polar residues" evidence="9">
    <location>
        <begin position="334"/>
        <end position="351"/>
    </location>
</feature>
<evidence type="ECO:0000256" key="8">
    <source>
        <dbReference type="PROSITE-ProRule" id="PRU00094"/>
    </source>
</evidence>
<dbReference type="InParanoid" id="A0A369JC13"/>
<feature type="compositionally biased region" description="Low complexity" evidence="9">
    <location>
        <begin position="153"/>
        <end position="167"/>
    </location>
</feature>
<feature type="compositionally biased region" description="Polar residues" evidence="9">
    <location>
        <begin position="283"/>
        <end position="292"/>
    </location>
</feature>
<feature type="compositionally biased region" description="Low complexity" evidence="9">
    <location>
        <begin position="38"/>
        <end position="70"/>
    </location>
</feature>
<feature type="region of interest" description="Disordered" evidence="9">
    <location>
        <begin position="504"/>
        <end position="525"/>
    </location>
</feature>
<feature type="region of interest" description="Disordered" evidence="9">
    <location>
        <begin position="1"/>
        <end position="70"/>
    </location>
</feature>
<dbReference type="InterPro" id="IPR013088">
    <property type="entry name" value="Znf_NHR/GATA"/>
</dbReference>
<dbReference type="GO" id="GO:0005634">
    <property type="term" value="C:nucleus"/>
    <property type="evidence" value="ECO:0007669"/>
    <property type="project" value="UniProtKB-SubCell"/>
</dbReference>
<dbReference type="InterPro" id="IPR000679">
    <property type="entry name" value="Znf_GATA"/>
</dbReference>
<dbReference type="GO" id="GO:0000978">
    <property type="term" value="F:RNA polymerase II cis-regulatory region sequence-specific DNA binding"/>
    <property type="evidence" value="ECO:0007669"/>
    <property type="project" value="TreeGrafter"/>
</dbReference>
<dbReference type="InterPro" id="IPR013860">
    <property type="entry name" value="AreA_GATA"/>
</dbReference>
<evidence type="ECO:0000256" key="5">
    <source>
        <dbReference type="ARBA" id="ARBA00023015"/>
    </source>
</evidence>
<evidence type="ECO:0000313" key="11">
    <source>
        <dbReference type="EMBL" id="RDB16954.1"/>
    </source>
</evidence>
<comment type="subcellular location">
    <subcellularLocation>
        <location evidence="1">Nucleus</location>
    </subcellularLocation>
</comment>
<dbReference type="PRINTS" id="PR00619">
    <property type="entry name" value="GATAZNFINGER"/>
</dbReference>
<gene>
    <name evidence="11" type="ORF">Hypma_002583</name>
</gene>
<feature type="compositionally biased region" description="Low complexity" evidence="9">
    <location>
        <begin position="126"/>
        <end position="146"/>
    </location>
</feature>
<dbReference type="GO" id="GO:0000981">
    <property type="term" value="F:DNA-binding transcription factor activity, RNA polymerase II-specific"/>
    <property type="evidence" value="ECO:0007669"/>
    <property type="project" value="TreeGrafter"/>
</dbReference>
<comment type="caution">
    <text evidence="11">The sequence shown here is derived from an EMBL/GenBank/DDBJ whole genome shotgun (WGS) entry which is preliminary data.</text>
</comment>
<keyword evidence="4" id="KW-0862">Zinc</keyword>
<feature type="compositionally biased region" description="Low complexity" evidence="9">
    <location>
        <begin position="1107"/>
        <end position="1116"/>
    </location>
</feature>
<feature type="region of interest" description="Disordered" evidence="9">
    <location>
        <begin position="906"/>
        <end position="1005"/>
    </location>
</feature>
<reference evidence="11" key="1">
    <citation type="submission" date="2018-04" db="EMBL/GenBank/DDBJ databases">
        <title>Whole genome sequencing of Hypsizygus marmoreus.</title>
        <authorList>
            <person name="Choi I.-G."/>
            <person name="Min B."/>
            <person name="Kim J.-G."/>
            <person name="Kim S."/>
            <person name="Oh Y.-L."/>
            <person name="Kong W.-S."/>
            <person name="Park H."/>
            <person name="Jeong J."/>
            <person name="Song E.-S."/>
        </authorList>
    </citation>
    <scope>NUCLEOTIDE SEQUENCE [LARGE SCALE GENOMIC DNA]</scope>
    <source>
        <strain evidence="11">51987-8</strain>
    </source>
</reference>
<evidence type="ECO:0000259" key="10">
    <source>
        <dbReference type="PROSITE" id="PS50114"/>
    </source>
</evidence>
<feature type="domain" description="GATA-type" evidence="10">
    <location>
        <begin position="999"/>
        <end position="1052"/>
    </location>
</feature>
<keyword evidence="12" id="KW-1185">Reference proteome</keyword>
<dbReference type="SMART" id="SM00401">
    <property type="entry name" value="ZnF_GATA"/>
    <property type="match status" value="1"/>
</dbReference>
<dbReference type="InterPro" id="IPR039355">
    <property type="entry name" value="Transcription_factor_GATA"/>
</dbReference>
<feature type="compositionally biased region" description="Polar residues" evidence="9">
    <location>
        <begin position="557"/>
        <end position="567"/>
    </location>
</feature>
<feature type="compositionally biased region" description="Polar residues" evidence="9">
    <location>
        <begin position="962"/>
        <end position="986"/>
    </location>
</feature>
<accession>A0A369JC13</accession>
<dbReference type="Gene3D" id="3.30.50.10">
    <property type="entry name" value="Erythroid Transcription Factor GATA-1, subunit A"/>
    <property type="match status" value="1"/>
</dbReference>
<protein>
    <recommendedName>
        <fullName evidence="10">GATA-type domain-containing protein</fullName>
    </recommendedName>
</protein>
<feature type="compositionally biased region" description="Low complexity" evidence="9">
    <location>
        <begin position="1074"/>
        <end position="1099"/>
    </location>
</feature>
<dbReference type="CDD" id="cd00202">
    <property type="entry name" value="ZnF_GATA"/>
    <property type="match status" value="1"/>
</dbReference>
<evidence type="ECO:0000256" key="9">
    <source>
        <dbReference type="SAM" id="MobiDB-lite"/>
    </source>
</evidence>
<feature type="region of interest" description="Disordered" evidence="9">
    <location>
        <begin position="557"/>
        <end position="606"/>
    </location>
</feature>
<name>A0A369JC13_HYPMA</name>
<feature type="compositionally biased region" description="Polar residues" evidence="9">
    <location>
        <begin position="303"/>
        <end position="317"/>
    </location>
</feature>
<dbReference type="STRING" id="39966.A0A369JC13"/>
<keyword evidence="3 8" id="KW-0863">Zinc-finger</keyword>
<feature type="compositionally biased region" description="Polar residues" evidence="9">
    <location>
        <begin position="1122"/>
        <end position="1133"/>
    </location>
</feature>
<dbReference type="Proteomes" id="UP000076154">
    <property type="component" value="Unassembled WGS sequence"/>
</dbReference>
<dbReference type="SUPFAM" id="SSF57716">
    <property type="entry name" value="Glucocorticoid receptor-like (DNA-binding domain)"/>
    <property type="match status" value="1"/>
</dbReference>
<evidence type="ECO:0000256" key="2">
    <source>
        <dbReference type="ARBA" id="ARBA00022723"/>
    </source>
</evidence>
<dbReference type="AlphaFoldDB" id="A0A369JC13"/>
<feature type="compositionally biased region" description="Polar residues" evidence="9">
    <location>
        <begin position="779"/>
        <end position="799"/>
    </location>
</feature>
<feature type="region of interest" description="Disordered" evidence="9">
    <location>
        <begin position="411"/>
        <end position="461"/>
    </location>
</feature>